<feature type="domain" description="DUF7598" evidence="3">
    <location>
        <begin position="71"/>
        <end position="130"/>
    </location>
</feature>
<keyword evidence="5" id="KW-1185">Reference proteome</keyword>
<feature type="transmembrane region" description="Helical" evidence="2">
    <location>
        <begin position="111"/>
        <end position="129"/>
    </location>
</feature>
<accession>A0A2H3JNT8</accession>
<keyword evidence="2" id="KW-1133">Transmembrane helix</keyword>
<keyword evidence="2" id="KW-0472">Membrane</keyword>
<keyword evidence="2" id="KW-0812">Transmembrane</keyword>
<reference evidence="4 5" key="1">
    <citation type="journal article" date="2012" name="Science">
        <title>The Paleozoic origin of enzymatic lignin decomposition reconstructed from 31 fungal genomes.</title>
        <authorList>
            <person name="Floudas D."/>
            <person name="Binder M."/>
            <person name="Riley R."/>
            <person name="Barry K."/>
            <person name="Blanchette R.A."/>
            <person name="Henrissat B."/>
            <person name="Martinez A.T."/>
            <person name="Otillar R."/>
            <person name="Spatafora J.W."/>
            <person name="Yadav J.S."/>
            <person name="Aerts A."/>
            <person name="Benoit I."/>
            <person name="Boyd A."/>
            <person name="Carlson A."/>
            <person name="Copeland A."/>
            <person name="Coutinho P.M."/>
            <person name="de Vries R.P."/>
            <person name="Ferreira P."/>
            <person name="Findley K."/>
            <person name="Foster B."/>
            <person name="Gaskell J."/>
            <person name="Glotzer D."/>
            <person name="Gorecki P."/>
            <person name="Heitman J."/>
            <person name="Hesse C."/>
            <person name="Hori C."/>
            <person name="Igarashi K."/>
            <person name="Jurgens J.A."/>
            <person name="Kallen N."/>
            <person name="Kersten P."/>
            <person name="Kohler A."/>
            <person name="Kuees U."/>
            <person name="Kumar T.K.A."/>
            <person name="Kuo A."/>
            <person name="LaButti K."/>
            <person name="Larrondo L.F."/>
            <person name="Lindquist E."/>
            <person name="Ling A."/>
            <person name="Lombard V."/>
            <person name="Lucas S."/>
            <person name="Lundell T."/>
            <person name="Martin R."/>
            <person name="McLaughlin D.J."/>
            <person name="Morgenstern I."/>
            <person name="Morin E."/>
            <person name="Murat C."/>
            <person name="Nagy L.G."/>
            <person name="Nolan M."/>
            <person name="Ohm R.A."/>
            <person name="Patyshakuliyeva A."/>
            <person name="Rokas A."/>
            <person name="Ruiz-Duenas F.J."/>
            <person name="Sabat G."/>
            <person name="Salamov A."/>
            <person name="Samejima M."/>
            <person name="Schmutz J."/>
            <person name="Slot J.C."/>
            <person name="St John F."/>
            <person name="Stenlid J."/>
            <person name="Sun H."/>
            <person name="Sun S."/>
            <person name="Syed K."/>
            <person name="Tsang A."/>
            <person name="Wiebenga A."/>
            <person name="Young D."/>
            <person name="Pisabarro A."/>
            <person name="Eastwood D.C."/>
            <person name="Martin F."/>
            <person name="Cullen D."/>
            <person name="Grigoriev I.V."/>
            <person name="Hibbett D.S."/>
        </authorList>
    </citation>
    <scope>NUCLEOTIDE SEQUENCE [LARGE SCALE GENOMIC DNA]</scope>
    <source>
        <strain evidence="4 5">MD-104</strain>
    </source>
</reference>
<dbReference type="Proteomes" id="UP000218811">
    <property type="component" value="Unassembled WGS sequence"/>
</dbReference>
<dbReference type="OMA" id="CSEMGWP"/>
<evidence type="ECO:0000313" key="4">
    <source>
        <dbReference type="EMBL" id="PCH37677.1"/>
    </source>
</evidence>
<name>A0A2H3JNT8_WOLCO</name>
<feature type="transmembrane region" description="Helical" evidence="2">
    <location>
        <begin position="135"/>
        <end position="157"/>
    </location>
</feature>
<evidence type="ECO:0000313" key="5">
    <source>
        <dbReference type="Proteomes" id="UP000218811"/>
    </source>
</evidence>
<protein>
    <recommendedName>
        <fullName evidence="3">DUF7598 domain-containing protein</fullName>
    </recommendedName>
</protein>
<evidence type="ECO:0000256" key="1">
    <source>
        <dbReference type="SAM" id="MobiDB-lite"/>
    </source>
</evidence>
<feature type="transmembrane region" description="Helical" evidence="2">
    <location>
        <begin position="70"/>
        <end position="90"/>
    </location>
</feature>
<proteinExistence type="predicted"/>
<dbReference type="OrthoDB" id="5327148at2759"/>
<sequence length="273" mass="30370">MLPPRSYVFIGLNVVRALSILSLVLVFASSIFVMVRDIEAFNDFQAQANSTSYENCDYIPNSDVPNQPAGIFWAILNRILIIFEVIVLICSEMGWPAAFFERFFPVLGESFGLGPLGIFECLISTMILSHHVDDFTLVAAFLLFALGCVNIFLGLVFRERAKPRRALFAWRERVKDAKDILPTHARPSSALIDNLWKGGDEKSHGGVDEWGRRLGYGFGRSGEKKAGLKGFKISKPLETLPRYAPSTRPERPASASDRSHSPEPKFQSSATAI</sequence>
<dbReference type="AlphaFoldDB" id="A0A2H3JNT8"/>
<dbReference type="Pfam" id="PF24535">
    <property type="entry name" value="DUF7598"/>
    <property type="match status" value="1"/>
</dbReference>
<organism evidence="4 5">
    <name type="scientific">Wolfiporia cocos (strain MD-104)</name>
    <name type="common">Brown rot fungus</name>
    <dbReference type="NCBI Taxonomy" id="742152"/>
    <lineage>
        <taxon>Eukaryota</taxon>
        <taxon>Fungi</taxon>
        <taxon>Dikarya</taxon>
        <taxon>Basidiomycota</taxon>
        <taxon>Agaricomycotina</taxon>
        <taxon>Agaricomycetes</taxon>
        <taxon>Polyporales</taxon>
        <taxon>Phaeolaceae</taxon>
        <taxon>Wolfiporia</taxon>
    </lineage>
</organism>
<gene>
    <name evidence="4" type="ORF">WOLCODRAFT_160952</name>
</gene>
<evidence type="ECO:0000259" key="3">
    <source>
        <dbReference type="Pfam" id="PF24535"/>
    </source>
</evidence>
<evidence type="ECO:0000256" key="2">
    <source>
        <dbReference type="SAM" id="Phobius"/>
    </source>
</evidence>
<feature type="transmembrane region" description="Helical" evidence="2">
    <location>
        <begin position="7"/>
        <end position="35"/>
    </location>
</feature>
<dbReference type="InterPro" id="IPR056019">
    <property type="entry name" value="DUF7598"/>
</dbReference>
<feature type="region of interest" description="Disordered" evidence="1">
    <location>
        <begin position="239"/>
        <end position="273"/>
    </location>
</feature>
<dbReference type="EMBL" id="KB467942">
    <property type="protein sequence ID" value="PCH37677.1"/>
    <property type="molecule type" value="Genomic_DNA"/>
</dbReference>